<dbReference type="Proteomes" id="UP000054485">
    <property type="component" value="Unassembled WGS sequence"/>
</dbReference>
<gene>
    <name evidence="2" type="ORF">CY34DRAFT_18470</name>
</gene>
<feature type="region of interest" description="Disordered" evidence="1">
    <location>
        <begin position="178"/>
        <end position="246"/>
    </location>
</feature>
<dbReference type="AlphaFoldDB" id="A0A0D0A4W9"/>
<evidence type="ECO:0000313" key="3">
    <source>
        <dbReference type="Proteomes" id="UP000054485"/>
    </source>
</evidence>
<proteinExistence type="predicted"/>
<feature type="compositionally biased region" description="Low complexity" evidence="1">
    <location>
        <begin position="220"/>
        <end position="237"/>
    </location>
</feature>
<protein>
    <submittedName>
        <fullName evidence="2">Uncharacterized protein</fullName>
    </submittedName>
</protein>
<dbReference type="HOGENOM" id="CLU_674689_0_0_1"/>
<feature type="compositionally biased region" description="Low complexity" evidence="1">
    <location>
        <begin position="36"/>
        <end position="64"/>
    </location>
</feature>
<reference evidence="3" key="2">
    <citation type="submission" date="2015-01" db="EMBL/GenBank/DDBJ databases">
        <title>Evolutionary Origins and Diversification of the Mycorrhizal Mutualists.</title>
        <authorList>
            <consortium name="DOE Joint Genome Institute"/>
            <consortium name="Mycorrhizal Genomics Consortium"/>
            <person name="Kohler A."/>
            <person name="Kuo A."/>
            <person name="Nagy L.G."/>
            <person name="Floudas D."/>
            <person name="Copeland A."/>
            <person name="Barry K.W."/>
            <person name="Cichocki N."/>
            <person name="Veneault-Fourrey C."/>
            <person name="LaButti K."/>
            <person name="Lindquist E.A."/>
            <person name="Lipzen A."/>
            <person name="Lundell T."/>
            <person name="Morin E."/>
            <person name="Murat C."/>
            <person name="Riley R."/>
            <person name="Ohm R."/>
            <person name="Sun H."/>
            <person name="Tunlid A."/>
            <person name="Henrissat B."/>
            <person name="Grigoriev I.V."/>
            <person name="Hibbett D.S."/>
            <person name="Martin F."/>
        </authorList>
    </citation>
    <scope>NUCLEOTIDE SEQUENCE [LARGE SCALE GENOMIC DNA]</scope>
    <source>
        <strain evidence="3">UH-Slu-Lm8-n1</strain>
    </source>
</reference>
<feature type="compositionally biased region" description="Low complexity" evidence="1">
    <location>
        <begin position="1"/>
        <end position="28"/>
    </location>
</feature>
<evidence type="ECO:0000313" key="2">
    <source>
        <dbReference type="EMBL" id="KIK33279.1"/>
    </source>
</evidence>
<dbReference type="InParanoid" id="A0A0D0A4W9"/>
<sequence length="408" mass="41598">MSSRRNSPRSSSSRPNPPCSSRFSSLSLPSPPPSAPLTAPSASMASRASSPAPSASSGPGSPTSVDLNELEAAVAASRSIPRLALDPPVLTLEPPTSPESGERHQRIPTSPPHSLSVASPRPAAKHQWGISTTAKKGKAKDKVTASSSASTAAPPQKSQPLLSPNLWASLLSASSSTSAASSASSSSSALPLSSSSTTASASSSATSSLPSHTGLLPGFPSVSSPLSPATPLASSHSPSPPVMAPLPASTPLPSALPSSLLPAPHLSSDQVVLSLLQHQLNSLVANQSAPVLAPSSLLLALLPTSSSALKAQVHGLPPADPALQLDPNDLIDHGLVVHILKEGWQTYFPINSLSADLTHATLHYVKAPTEFDIASKPSISYPNFCEAARMLPVLIGRHLNSPFKAEIA</sequence>
<feature type="compositionally biased region" description="Low complexity" evidence="1">
    <location>
        <begin position="144"/>
        <end position="153"/>
    </location>
</feature>
<keyword evidence="3" id="KW-1185">Reference proteome</keyword>
<dbReference type="OrthoDB" id="2684745at2759"/>
<dbReference type="EMBL" id="KN835980">
    <property type="protein sequence ID" value="KIK33279.1"/>
    <property type="molecule type" value="Genomic_DNA"/>
</dbReference>
<feature type="compositionally biased region" description="Low complexity" evidence="1">
    <location>
        <begin position="178"/>
        <end position="211"/>
    </location>
</feature>
<reference evidence="2 3" key="1">
    <citation type="submission" date="2014-04" db="EMBL/GenBank/DDBJ databases">
        <authorList>
            <consortium name="DOE Joint Genome Institute"/>
            <person name="Kuo A."/>
            <person name="Ruytinx J."/>
            <person name="Rineau F."/>
            <person name="Colpaert J."/>
            <person name="Kohler A."/>
            <person name="Nagy L.G."/>
            <person name="Floudas D."/>
            <person name="Copeland A."/>
            <person name="Barry K.W."/>
            <person name="Cichocki N."/>
            <person name="Veneault-Fourrey C."/>
            <person name="LaButti K."/>
            <person name="Lindquist E.A."/>
            <person name="Lipzen A."/>
            <person name="Lundell T."/>
            <person name="Morin E."/>
            <person name="Murat C."/>
            <person name="Sun H."/>
            <person name="Tunlid A."/>
            <person name="Henrissat B."/>
            <person name="Grigoriev I.V."/>
            <person name="Hibbett D.S."/>
            <person name="Martin F."/>
            <person name="Nordberg H.P."/>
            <person name="Cantor M.N."/>
            <person name="Hua S.X."/>
        </authorList>
    </citation>
    <scope>NUCLEOTIDE SEQUENCE [LARGE SCALE GENOMIC DNA]</scope>
    <source>
        <strain evidence="2 3">UH-Slu-Lm8-n1</strain>
    </source>
</reference>
<name>A0A0D0A4W9_9AGAM</name>
<evidence type="ECO:0000256" key="1">
    <source>
        <dbReference type="SAM" id="MobiDB-lite"/>
    </source>
</evidence>
<accession>A0A0D0A4W9</accession>
<organism evidence="2 3">
    <name type="scientific">Suillus luteus UH-Slu-Lm8-n1</name>
    <dbReference type="NCBI Taxonomy" id="930992"/>
    <lineage>
        <taxon>Eukaryota</taxon>
        <taxon>Fungi</taxon>
        <taxon>Dikarya</taxon>
        <taxon>Basidiomycota</taxon>
        <taxon>Agaricomycotina</taxon>
        <taxon>Agaricomycetes</taxon>
        <taxon>Agaricomycetidae</taxon>
        <taxon>Boletales</taxon>
        <taxon>Suillineae</taxon>
        <taxon>Suillaceae</taxon>
        <taxon>Suillus</taxon>
    </lineage>
</organism>
<feature type="region of interest" description="Disordered" evidence="1">
    <location>
        <begin position="1"/>
        <end position="162"/>
    </location>
</feature>